<feature type="coiled-coil region" evidence="2">
    <location>
        <begin position="3063"/>
        <end position="3120"/>
    </location>
</feature>
<evidence type="ECO:0000256" key="2">
    <source>
        <dbReference type="SAM" id="Coils"/>
    </source>
</evidence>
<feature type="compositionally biased region" description="Low complexity" evidence="3">
    <location>
        <begin position="2959"/>
        <end position="2971"/>
    </location>
</feature>
<evidence type="ECO:0000256" key="1">
    <source>
        <dbReference type="ARBA" id="ARBA00022465"/>
    </source>
</evidence>
<dbReference type="InterPro" id="IPR010090">
    <property type="entry name" value="Phage_tape_meas"/>
</dbReference>
<organism evidence="5">
    <name type="scientific">Siphoviridae sp. ctnpt50</name>
    <dbReference type="NCBI Taxonomy" id="2827941"/>
    <lineage>
        <taxon>Viruses</taxon>
        <taxon>Duplodnaviria</taxon>
        <taxon>Heunggongvirae</taxon>
        <taxon>Uroviricota</taxon>
        <taxon>Caudoviricetes</taxon>
    </lineage>
</organism>
<name>A0A8S5SD80_9CAUD</name>
<feature type="region of interest" description="Disordered" evidence="3">
    <location>
        <begin position="2910"/>
        <end position="2938"/>
    </location>
</feature>
<feature type="domain" description="Phage tail tape measure protein" evidence="4">
    <location>
        <begin position="2558"/>
        <end position="2774"/>
    </location>
</feature>
<evidence type="ECO:0000313" key="5">
    <source>
        <dbReference type="EMBL" id="DAF48918.1"/>
    </source>
</evidence>
<feature type="coiled-coil region" evidence="2">
    <location>
        <begin position="3320"/>
        <end position="3365"/>
    </location>
</feature>
<dbReference type="NCBIfam" id="TIGR01760">
    <property type="entry name" value="tape_meas_TP901"/>
    <property type="match status" value="1"/>
</dbReference>
<feature type="coiled-coil region" evidence="2">
    <location>
        <begin position="2295"/>
        <end position="2337"/>
    </location>
</feature>
<feature type="region of interest" description="Disordered" evidence="3">
    <location>
        <begin position="2959"/>
        <end position="2980"/>
    </location>
</feature>
<evidence type="ECO:0000256" key="3">
    <source>
        <dbReference type="SAM" id="MobiDB-lite"/>
    </source>
</evidence>
<keyword evidence="1" id="KW-1188">Viral release from host cell</keyword>
<feature type="coiled-coil region" evidence="2">
    <location>
        <begin position="3728"/>
        <end position="3814"/>
    </location>
</feature>
<keyword evidence="1" id="KW-1245">Viral tail assembly</keyword>
<evidence type="ECO:0000259" key="4">
    <source>
        <dbReference type="Pfam" id="PF10145"/>
    </source>
</evidence>
<accession>A0A8S5SD80</accession>
<dbReference type="EMBL" id="BK032577">
    <property type="protein sequence ID" value="DAF48918.1"/>
    <property type="molecule type" value="Genomic_DNA"/>
</dbReference>
<feature type="coiled-coil region" evidence="2">
    <location>
        <begin position="164"/>
        <end position="191"/>
    </location>
</feature>
<dbReference type="GO" id="GO:0098003">
    <property type="term" value="P:viral tail assembly"/>
    <property type="evidence" value="ECO:0007669"/>
    <property type="project" value="UniProtKB-KW"/>
</dbReference>
<sequence>MTNMNLFEEFKSTLSGAESGLISASKDVEEYVQKIYKDAAFDISKRKELFIDLVKKIGIAEKDGIQNILKEYEKFEKDIESTITKGILSGDNENINYKGQNYTSAISKLQGTMQRALNKAFKDAGESTKNFINQIYQATNAQIATILNNAQNAGLPSGNIAKINKIAEKKAKEAERNQQRAFREMARALRNTTGAQYEKIRDAVINGLTAGAEDYVKNAYKVVSDIQSKYGINSKDLIQKFNSAFSRITKTPSGVDVVGINTKNLAGSLRSRNISNVSQNLAQQRIKKIYSGYSENIVKQMEEAFGAQQEEMFDLYKQLYSLIDIAQQSGREVAINYNQTLKEMQVGFYKKGTNLSTGRNGAIDMRKIPSFKFSPGRLNQGLISYNGMTAPNDLMLTFDKDQKAVVTTTANLIFNGVKDTLQKVGDKSDEDLMYFLKKSVAESQRGASAEATKFFEKELMDGVSQGRIMNMGGRINVVPAFSKILGEMKKANIDIGTTSEYYDQRVFNDLFTMIGALSAAEGKIEKLKNRDEYKYFFQNDGISKMVEGIIRPLASLPLAVGQGSTSQINNGYIQLAANWQRAASFLPGDTSKHLSQTQNYETPYGGKRNKLPSPRFVTKAGIDLGFDYDAPSEKLYNIQYITEEELLAKWDKWLDSKEGKKYLSRGGSKILPGLHGSASIFRDDLLDDFKSQRLRERRVSANQWYETQRRLGLSGKLDGLSEDERAKLIISDIMGVDIKNMRDVKFGQMGSEGTPDSTKDVAFSFNEIVDWMGNPKGLGAYTGTRSAMMPVPKNFIGKMFGRNIHMIRLAEEMGSNDFGGILVAAIEHELINNKVSAKEAIEAFNENPELNGLFEVGEDGRLVLSGKMGKTRAINLKSMQKTLQDKFGIRFKSGLTISEPVNPSHDYFYQKETKYGQRELEAMRRAVSSAAQVSGTPEDFEEFWKHEENTVKSKGTEKAKALREVYGQAFRASFGSDELKDDIVDITGEYLSKDAKFAFNEDANLGKVDAESFANSALANIYEQIGKSQKGFGKIKLPEGFKVTHSDGFGKEWTMREIIVPMREHESQTSFFADAEGNLDQVGVTLSQFDIALNRVIGSIQNYNAVIGDSAHTQEDEAKAASRLNASLEDFYREDFKYFTSKDSQIVQDIYYNRVKGSHSFMAAGLNKAQRDSLLKSQDQNDRELGKILDESYLIGPEAMRKIIGNNKYDVRAQYEHMFGAGTGKKMKVDDMLDVIIEAMTVENISNGKFKNIGLLSKNLRFPSIQGQDVRYMRGFVTNSLRGNMETAYIGSSGAAANRTDNDRDHVNIVPVIRGMKGVKDQGKFFESAENVVKLHEAVSRNIRDVEAAGEKIKPEDIEFFGDDLKVTSEGLNKIAAFTALRNRGQIGLLSSQATEIRNFLSDVKFDESAGGRAAGLGQIVRYAFEKAEQDAISYKHVIKRLSEMGEKESGKTAEQAKEEDRKAYAKELEDKIRELQKVGKNEGVTSIDDLLNFRAKLIKSHGGQLPFPNEIISKMEELATTPGMEQRLKEGRDTRVFDADDEKIIAASIAAMTDLENVVSKAWKKDGGYTSTSEYLRELRRLGIFKDEVNGVPFIQAMTQATMSGSKNFEDYVRELAKKYNVNADALLMSRDENGVLKATEKLATMPFEMLVEMVNDAEKTLSKNGKNILQRALVSKYRTAGDTSQSDYSLGKFLSEKISGANQIKDTDLETINKLARIKAKVSLKQKGRSSVEQALVSMASMGASDEELISAIENVGDDKKKGKELGERLRRASQQQIKEAKEKNDLSKVGFSNMQSDAPWQLFKASLRDPGHIYSEILPDLTSVDIGGPDRVKSASQLGGFFSGREYNATMRSADEAFNQILAKYTGTDFSIKNLDLENYTPQDIKEFNDLRRKKIASDFGTIQHKEIEILGKLLENPPAGFNMERFLQYNSGDTFESKIRSIIGSDNSFSESLQELADQKALAESNLSKFGYTKEDIEKFNNAALFSTLAQTMLVKKKNYKNVAREFSLGMKRDNLTGGQDYTAGTIDQIYYDEENHRFVIGDSKNKSGADALSQVLQISYGATALKELIKKYREADSSKKLDAFKKQYGINDSFAEAIQDVINFGNEGNIGGIITKFSTKGGYVESLETNPLTDKETLDLLRRREAGDSSMSDQEKKKIEDLQKFVVGIDSRIFANDPSELNIFKYDETIDNAYQNFAKALEKRANLQKRLYDLEQKGESGSAEYLSAQKEIENLEKNALAKDDNRYTSIAPTQLAQTAAANAEQIAKESVEIYKANSAYNEVVKGISEERKLQSESFKLNKQKSALEKEDAKANEATIKEIEEVLKSYKQSIDSIKAYREQLKVLYGDKWSEDTEDGRPTKLKDIETREKLTGLLGVRDKKRLANAETNSTTKEYIALLNQQLQLELKIKGFQRDAATSRGRQRELDLLAVEAYNEWLKETNKNLEKIDKRKVKNIDSINAENELKRNSALASLYAKKPYSNIFEYIKVDISRATQRIVDFGLAAKVLNTARKEIQQVYQNILKLDEAMTNLRIITGSNTEQAKSMMNTYNDLAMQLGTTTQAVAQSAAEWLRQGYSVSKANELIKSSTYLSRLGFMDMNQSVTALTSVMKGFRIEATDSMDIVDKLTQLDAKYATTAGDIATALSRTSAVAREAGLNLDQTAAALTTMIDVSQQDASSVGNAFRTILARYGNVKATAFTSLVGDSDDVDDTNSSINDTEKVLGAIGIKIRSSSSDMRDFDDVMDELADKWVTLTDVEKNAVSTALAGVRQRNIFGIYMENYDTYKQAISEAEKAEGTAARKMQAYNESIAYSINQLSAAWEGFTQKLEASPIVKFFFTRLTHLIDNLGERLAQVISMVVSIRSFKLTTDLKRLADFFGFESSEGKGRLRTKGDKIKAWFSPNRMTRQAEQEKEKYEQQRADTSERRSRNEVVNSNNKVVDALNRNADALDRNSNAQNAKQAAQSTKPDIGSNYSMGARGVEQGTLNGRRVYKSANGQWKYYNNRPVISGAENIKTITTTPQGTLENEPQSKEMDISRHWLLGLTGSTVSGASYFAAKKARKNIPLLEQQIKNLEATGNFDESTQGGLANAWELQELKDQLEKDQETLKSRDIRVQELKTNWKQGAIRGVGTGLTAGVISGISAEGDVQDKLVTGASTAITTGLLSAIPGVGTILGPILGPILGGFFGKEINKLLKADEVARKKRVEDAKKQLEAINGIGNSVTGLIDLNKKDQALWDSDDWKQFNEQVKTINETLEKSELGDRIINLGNSTQTLSEYFEEAARTGNKNMLARVEAEKIRFEAEKTYTAGEQDRYTLQKEINENQKKLANLDDDEISKKKELNAAIKAAKAEIEDYSEALKNGYMQASFYSSGVGTMESYDIGNATLDRVIMQIARDWAEKSPDIFAGNQLTSDARSDIISYLREQSGYSSLFKNDTKNVRDMLNAEKAVENLRTTLGMSQKQLKEFANSKDLSEIADKFGATGDALYKIIDQVNLVDEDGISTIAHAMNMTVEQFREANSEGAFDWLTTDVAIGGLDKLNEKLATFNELLLAASENSLFSQENINKIVSQYPTLLKKIDEETGRISVSMDNVQENLVDILAGGESLRKVYAGFFSRDIAMNAEKWDVFISSIREDIEKDSALDGFRDEIFKQTNYSGFLKVYEEHKDELESYNQSFIEYAKSLFSTDVFDTQQEILTKYATSTLETEISNLESIRDSLDDVNKQREKEIELIKAKEALENASKEKKHIYRAGVGFVYMTDQEAVKSAQEKVDELERQRDKDDIQYQIDSLQQQKEILENIKDNEQLKALQKTAKDTLDALGVNGALVTAILSESKEKFNAAIKSGLDKDISKKATDINNEIASEKEKAYYEAKAELDAFQQGKVVTGYGKKKDKDGNEIDDYASPIVRDMTPEELEIYGGMTPKQLSESKNSPFYSAGEENEKQLTGAVESAITEWGAVDKTAKDKVEKSTALFEKQDYKTSFLMSNPQDNYDNKKDGFYGLFSVSNEPIIDISDRIDGNIKKFRYALQSADGTMGDWESFSFDVSKDGSIEKQISNLKGPAVIANLDDRPNTVFYKGSDGSYYQMYGLDNTMNQLDEGKAAGNSKKLWAWKFVNGEPYILNVPSGVSSEINRSNTNKGRELAGYPEATFASGTISAPGGRSLINENGLESIITPSGTITSLPAKSGIIPADLTRNLWTLGEVAPNLIARLGGNSLQTNNSNSSTDNSINIQNLDATFNTQSDFDGHRFLTDLRNQVILTANNH</sequence>
<reference evidence="5" key="1">
    <citation type="journal article" date="2021" name="Proc. Natl. Acad. Sci. U.S.A.">
        <title>A Catalog of Tens of Thousands of Viruses from Human Metagenomes Reveals Hidden Associations with Chronic Diseases.</title>
        <authorList>
            <person name="Tisza M.J."/>
            <person name="Buck C.B."/>
        </authorList>
    </citation>
    <scope>NUCLEOTIDE SEQUENCE</scope>
    <source>
        <strain evidence="5">Ctnpt50</strain>
    </source>
</reference>
<protein>
    <submittedName>
        <fullName evidence="5">Minor tail protein</fullName>
    </submittedName>
</protein>
<keyword evidence="2" id="KW-0175">Coiled coil</keyword>
<feature type="compositionally biased region" description="Basic and acidic residues" evidence="3">
    <location>
        <begin position="2913"/>
        <end position="2936"/>
    </location>
</feature>
<proteinExistence type="predicted"/>
<dbReference type="Pfam" id="PF10145">
    <property type="entry name" value="PhageMin_Tail"/>
    <property type="match status" value="1"/>
</dbReference>
<feature type="coiled-coil region" evidence="2">
    <location>
        <begin position="2195"/>
        <end position="2250"/>
    </location>
</feature>